<keyword evidence="1" id="KW-0812">Transmembrane</keyword>
<gene>
    <name evidence="2" type="ORF">MKP09_05065</name>
</gene>
<proteinExistence type="predicted"/>
<evidence type="ECO:0000313" key="2">
    <source>
        <dbReference type="EMBL" id="MCH5597318.1"/>
    </source>
</evidence>
<dbReference type="RefSeq" id="WP_240826713.1">
    <property type="nucleotide sequence ID" value="NZ_JAKWBL010000001.1"/>
</dbReference>
<name>A0ABS9SG36_9BACT</name>
<accession>A0ABS9SG36</accession>
<reference evidence="2 3" key="1">
    <citation type="submission" date="2022-02" db="EMBL/GenBank/DDBJ databases">
        <authorList>
            <person name="Min J."/>
        </authorList>
    </citation>
    <scope>NUCLEOTIDE SEQUENCE [LARGE SCALE GENOMIC DNA]</scope>
    <source>
        <strain evidence="2 3">GR10-1</strain>
    </source>
</reference>
<evidence type="ECO:0000313" key="3">
    <source>
        <dbReference type="Proteomes" id="UP001202248"/>
    </source>
</evidence>
<feature type="transmembrane region" description="Helical" evidence="1">
    <location>
        <begin position="46"/>
        <end position="67"/>
    </location>
</feature>
<keyword evidence="3" id="KW-1185">Reference proteome</keyword>
<feature type="transmembrane region" description="Helical" evidence="1">
    <location>
        <begin position="79"/>
        <end position="101"/>
    </location>
</feature>
<sequence length="112" mass="12854">MRVNKKEAKLLEEAIEQWQKDDLLDNDKAGQLKHSISSYRNEFDSVAFYSSIAAVSCALLAFGALVLDEKWIERLRNFFAFSEMVIGVMFGALTVFLTWIAKKEKENISTHF</sequence>
<keyword evidence="1" id="KW-0472">Membrane</keyword>
<comment type="caution">
    <text evidence="2">The sequence shown here is derived from an EMBL/GenBank/DDBJ whole genome shotgun (WGS) entry which is preliminary data.</text>
</comment>
<evidence type="ECO:0008006" key="4">
    <source>
        <dbReference type="Google" id="ProtNLM"/>
    </source>
</evidence>
<organism evidence="2 3">
    <name type="scientific">Niabella ginsengisoli</name>
    <dbReference type="NCBI Taxonomy" id="522298"/>
    <lineage>
        <taxon>Bacteria</taxon>
        <taxon>Pseudomonadati</taxon>
        <taxon>Bacteroidota</taxon>
        <taxon>Chitinophagia</taxon>
        <taxon>Chitinophagales</taxon>
        <taxon>Chitinophagaceae</taxon>
        <taxon>Niabella</taxon>
    </lineage>
</organism>
<evidence type="ECO:0000256" key="1">
    <source>
        <dbReference type="SAM" id="Phobius"/>
    </source>
</evidence>
<dbReference type="EMBL" id="JAKWBL010000001">
    <property type="protein sequence ID" value="MCH5597318.1"/>
    <property type="molecule type" value="Genomic_DNA"/>
</dbReference>
<protein>
    <recommendedName>
        <fullName evidence="4">DUF2157 domain-containing protein</fullName>
    </recommendedName>
</protein>
<keyword evidence="1" id="KW-1133">Transmembrane helix</keyword>
<dbReference type="Proteomes" id="UP001202248">
    <property type="component" value="Unassembled WGS sequence"/>
</dbReference>